<dbReference type="InterPro" id="IPR055348">
    <property type="entry name" value="DctQ"/>
</dbReference>
<evidence type="ECO:0000256" key="5">
    <source>
        <dbReference type="ARBA" id="ARBA00022692"/>
    </source>
</evidence>
<evidence type="ECO:0000313" key="12">
    <source>
        <dbReference type="Proteomes" id="UP000246132"/>
    </source>
</evidence>
<accession>A0A3A8AM15</accession>
<keyword evidence="7 9" id="KW-0472">Membrane</keyword>
<reference evidence="11 12" key="1">
    <citation type="journal article" date="2018" name="Int. J. Syst. Bacteriol.">
        <title>Oceaniradius stylonemae gen. nov., sp. nov., isolated from a red alga, Stylonema cornu-cervi.</title>
        <authorList>
            <person name="Jeong S."/>
        </authorList>
    </citation>
    <scope>NUCLEOTIDE SEQUENCE [LARGE SCALE GENOMIC DNA]</scope>
    <source>
        <strain evidence="11 12">StC1</strain>
    </source>
</reference>
<evidence type="ECO:0000256" key="4">
    <source>
        <dbReference type="ARBA" id="ARBA00022519"/>
    </source>
</evidence>
<keyword evidence="4 9" id="KW-0997">Cell inner membrane</keyword>
<gene>
    <name evidence="11" type="ORF">DEM25_007965</name>
</gene>
<keyword evidence="5 9" id="KW-0812">Transmembrane</keyword>
<keyword evidence="6 9" id="KW-1133">Transmembrane helix</keyword>
<dbReference type="RefSeq" id="WP_109765464.1">
    <property type="nucleotide sequence ID" value="NZ_CP159474.1"/>
</dbReference>
<feature type="transmembrane region" description="Helical" evidence="9">
    <location>
        <begin position="60"/>
        <end position="78"/>
    </location>
</feature>
<evidence type="ECO:0000313" key="11">
    <source>
        <dbReference type="EMBL" id="RKF07684.1"/>
    </source>
</evidence>
<sequence length="182" mass="19851">MSDRANGGVRSNGNRTALRWVARLPLYAGALMLLVILGLTVVDVFGRYILDAPVNGKTELTRLMMGTMIALALPVVSARDQHITVDLFDGLFGPHQARLRDAAINAVCGVSTLILAWWVMFRAERLMKWGYVSDFLHLPLYPVAYFIALMVAVTGCVLLVKAVLGPVAKPHARGGDPMPPRV</sequence>
<name>A0A3A8AM15_9HYPH</name>
<comment type="caution">
    <text evidence="11">The sequence shown here is derived from an EMBL/GenBank/DDBJ whole genome shotgun (WGS) entry which is preliminary data.</text>
</comment>
<dbReference type="InterPro" id="IPR007387">
    <property type="entry name" value="TRAP_DctQ"/>
</dbReference>
<evidence type="ECO:0000256" key="1">
    <source>
        <dbReference type="ARBA" id="ARBA00004429"/>
    </source>
</evidence>
<protein>
    <recommendedName>
        <fullName evidence="9">TRAP transporter small permease protein</fullName>
    </recommendedName>
</protein>
<dbReference type="PANTHER" id="PTHR35011">
    <property type="entry name" value="2,3-DIKETO-L-GULONATE TRAP TRANSPORTER SMALL PERMEASE PROTEIN YIAM"/>
    <property type="match status" value="1"/>
</dbReference>
<dbReference type="GO" id="GO:0022857">
    <property type="term" value="F:transmembrane transporter activity"/>
    <property type="evidence" value="ECO:0007669"/>
    <property type="project" value="UniProtKB-UniRule"/>
</dbReference>
<dbReference type="EMBL" id="QFWV02000004">
    <property type="protein sequence ID" value="RKF07684.1"/>
    <property type="molecule type" value="Genomic_DNA"/>
</dbReference>
<feature type="domain" description="Tripartite ATP-independent periplasmic transporters DctQ component" evidence="10">
    <location>
        <begin position="36"/>
        <end position="163"/>
    </location>
</feature>
<dbReference type="AlphaFoldDB" id="A0A3A8AM15"/>
<feature type="transmembrane region" description="Helical" evidence="9">
    <location>
        <begin position="140"/>
        <end position="164"/>
    </location>
</feature>
<feature type="transmembrane region" description="Helical" evidence="9">
    <location>
        <begin position="99"/>
        <end position="120"/>
    </location>
</feature>
<evidence type="ECO:0000256" key="7">
    <source>
        <dbReference type="ARBA" id="ARBA00023136"/>
    </source>
</evidence>
<evidence type="ECO:0000256" key="9">
    <source>
        <dbReference type="RuleBase" id="RU369079"/>
    </source>
</evidence>
<dbReference type="GO" id="GO:0005886">
    <property type="term" value="C:plasma membrane"/>
    <property type="evidence" value="ECO:0007669"/>
    <property type="project" value="UniProtKB-SubCell"/>
</dbReference>
<comment type="subunit">
    <text evidence="9">The complex comprises the extracytoplasmic solute receptor protein and the two transmembrane proteins.</text>
</comment>
<comment type="similarity">
    <text evidence="8 9">Belongs to the TRAP transporter small permease family.</text>
</comment>
<feature type="transmembrane region" description="Helical" evidence="9">
    <location>
        <begin position="20"/>
        <end position="40"/>
    </location>
</feature>
<evidence type="ECO:0000256" key="3">
    <source>
        <dbReference type="ARBA" id="ARBA00022475"/>
    </source>
</evidence>
<comment type="function">
    <text evidence="9">Part of the tripartite ATP-independent periplasmic (TRAP) transport system.</text>
</comment>
<evidence type="ECO:0000256" key="8">
    <source>
        <dbReference type="ARBA" id="ARBA00038436"/>
    </source>
</evidence>
<keyword evidence="3" id="KW-1003">Cell membrane</keyword>
<dbReference type="GO" id="GO:0015740">
    <property type="term" value="P:C4-dicarboxylate transport"/>
    <property type="evidence" value="ECO:0007669"/>
    <property type="project" value="TreeGrafter"/>
</dbReference>
<evidence type="ECO:0000259" key="10">
    <source>
        <dbReference type="Pfam" id="PF04290"/>
    </source>
</evidence>
<dbReference type="OrthoDB" id="2877624at2"/>
<dbReference type="PANTHER" id="PTHR35011:SF10">
    <property type="entry name" value="TRAP TRANSPORTER SMALL PERMEASE PROTEIN"/>
    <property type="match status" value="1"/>
</dbReference>
<evidence type="ECO:0000256" key="6">
    <source>
        <dbReference type="ARBA" id="ARBA00022989"/>
    </source>
</evidence>
<organism evidence="11 12">
    <name type="scientific">Oceaniradius stylonematis</name>
    <dbReference type="NCBI Taxonomy" id="2184161"/>
    <lineage>
        <taxon>Bacteria</taxon>
        <taxon>Pseudomonadati</taxon>
        <taxon>Pseudomonadota</taxon>
        <taxon>Alphaproteobacteria</taxon>
        <taxon>Hyphomicrobiales</taxon>
        <taxon>Ahrensiaceae</taxon>
        <taxon>Oceaniradius</taxon>
    </lineage>
</organism>
<evidence type="ECO:0000256" key="2">
    <source>
        <dbReference type="ARBA" id="ARBA00022448"/>
    </source>
</evidence>
<proteinExistence type="inferred from homology"/>
<dbReference type="Proteomes" id="UP000246132">
    <property type="component" value="Unassembled WGS sequence"/>
</dbReference>
<keyword evidence="2 9" id="KW-0813">Transport</keyword>
<dbReference type="Pfam" id="PF04290">
    <property type="entry name" value="DctQ"/>
    <property type="match status" value="1"/>
</dbReference>
<keyword evidence="12" id="KW-1185">Reference proteome</keyword>
<comment type="subcellular location">
    <subcellularLocation>
        <location evidence="1 9">Cell inner membrane</location>
        <topology evidence="1 9">Multi-pass membrane protein</topology>
    </subcellularLocation>
</comment>